<evidence type="ECO:0000259" key="1">
    <source>
        <dbReference type="Pfam" id="PF01872"/>
    </source>
</evidence>
<dbReference type="Proteomes" id="UP000466187">
    <property type="component" value="Chromosome"/>
</dbReference>
<dbReference type="InterPro" id="IPR002734">
    <property type="entry name" value="RibDG_C"/>
</dbReference>
<dbReference type="EMBL" id="AP022608">
    <property type="protein sequence ID" value="BBZ19697.1"/>
    <property type="molecule type" value="Genomic_DNA"/>
</dbReference>
<protein>
    <submittedName>
        <fullName evidence="2">Deaminase</fullName>
    </submittedName>
</protein>
<dbReference type="AlphaFoldDB" id="A0A7I7WSL9"/>
<dbReference type="SUPFAM" id="SSF53597">
    <property type="entry name" value="Dihydrofolate reductase-like"/>
    <property type="match status" value="1"/>
</dbReference>
<dbReference type="GO" id="GO:0009231">
    <property type="term" value="P:riboflavin biosynthetic process"/>
    <property type="evidence" value="ECO:0007669"/>
    <property type="project" value="InterPro"/>
</dbReference>
<name>A0A7I7WSL9_MYCGU</name>
<dbReference type="InterPro" id="IPR050765">
    <property type="entry name" value="Riboflavin_Biosynth_HTPR"/>
</dbReference>
<evidence type="ECO:0000313" key="3">
    <source>
        <dbReference type="Proteomes" id="UP000466187"/>
    </source>
</evidence>
<proteinExistence type="predicted"/>
<sequence length="188" mass="19661">MLVRIRMATFMYSAAMSLDGFIAGPGGDMSWMAAYVGPNPVVEELITQTGALLVGNRTFSGDDPMKGTEGEGEAFGGGWDGPQYVVTHRPPAVSPPGVTFVADIGTAIKESGSAAGDKYVNILGADVAAQCLVAGVLDEVVVSVLPVFIGDGTRLFDHPGGHLVRLAQLSVAHTSRVTNLRYRVESKP</sequence>
<evidence type="ECO:0000313" key="2">
    <source>
        <dbReference type="EMBL" id="BBZ19697.1"/>
    </source>
</evidence>
<dbReference type="KEGG" id="mgad:MGAD_40320"/>
<feature type="domain" description="Bacterial bifunctional deaminase-reductase C-terminal" evidence="1">
    <location>
        <begin position="11"/>
        <end position="89"/>
    </location>
</feature>
<organism evidence="2 3">
    <name type="scientific">Mycolicibacterium gadium</name>
    <name type="common">Mycobacterium gadium</name>
    <dbReference type="NCBI Taxonomy" id="1794"/>
    <lineage>
        <taxon>Bacteria</taxon>
        <taxon>Bacillati</taxon>
        <taxon>Actinomycetota</taxon>
        <taxon>Actinomycetes</taxon>
        <taxon>Mycobacteriales</taxon>
        <taxon>Mycobacteriaceae</taxon>
        <taxon>Mycolicibacterium</taxon>
    </lineage>
</organism>
<dbReference type="PANTHER" id="PTHR38011:SF12">
    <property type="entry name" value="BIFUNCTIONAL DEAMINASE-REDUCTASE DOMAIN PROTEIN"/>
    <property type="match status" value="1"/>
</dbReference>
<dbReference type="InterPro" id="IPR024072">
    <property type="entry name" value="DHFR-like_dom_sf"/>
</dbReference>
<gene>
    <name evidence="2" type="ORF">MGAD_40320</name>
</gene>
<dbReference type="Gene3D" id="3.40.430.10">
    <property type="entry name" value="Dihydrofolate Reductase, subunit A"/>
    <property type="match status" value="1"/>
</dbReference>
<dbReference type="GO" id="GO:0008703">
    <property type="term" value="F:5-amino-6-(5-phosphoribosylamino)uracil reductase activity"/>
    <property type="evidence" value="ECO:0007669"/>
    <property type="project" value="InterPro"/>
</dbReference>
<dbReference type="PANTHER" id="PTHR38011">
    <property type="entry name" value="DIHYDROFOLATE REDUCTASE FAMILY PROTEIN (AFU_ORTHOLOGUE AFUA_8G06820)"/>
    <property type="match status" value="1"/>
</dbReference>
<accession>A0A7I7WSL9</accession>
<reference evidence="2 3" key="1">
    <citation type="journal article" date="2019" name="Emerg. Microbes Infect.">
        <title>Comprehensive subspecies identification of 175 nontuberculous mycobacteria species based on 7547 genomic profiles.</title>
        <authorList>
            <person name="Matsumoto Y."/>
            <person name="Kinjo T."/>
            <person name="Motooka D."/>
            <person name="Nabeya D."/>
            <person name="Jung N."/>
            <person name="Uechi K."/>
            <person name="Horii T."/>
            <person name="Iida T."/>
            <person name="Fujita J."/>
            <person name="Nakamura S."/>
        </authorList>
    </citation>
    <scope>NUCLEOTIDE SEQUENCE [LARGE SCALE GENOMIC DNA]</scope>
    <source>
        <strain evidence="2 3">JCM 12688</strain>
    </source>
</reference>
<dbReference type="Pfam" id="PF01872">
    <property type="entry name" value="RibD_C"/>
    <property type="match status" value="1"/>
</dbReference>